<protein>
    <submittedName>
        <fullName evidence="2">Agmatine deiminase family protein</fullName>
    </submittedName>
</protein>
<dbReference type="GO" id="GO:0004668">
    <property type="term" value="F:protein-arginine deiminase activity"/>
    <property type="evidence" value="ECO:0007669"/>
    <property type="project" value="InterPro"/>
</dbReference>
<dbReference type="GO" id="GO:0047632">
    <property type="term" value="F:agmatine deiminase activity"/>
    <property type="evidence" value="ECO:0007669"/>
    <property type="project" value="TreeGrafter"/>
</dbReference>
<dbReference type="Pfam" id="PF04371">
    <property type="entry name" value="PAD_porph"/>
    <property type="match status" value="1"/>
</dbReference>
<accession>A0A838ABH4</accession>
<dbReference type="AlphaFoldDB" id="A0A838ABH4"/>
<evidence type="ECO:0000313" key="2">
    <source>
        <dbReference type="EMBL" id="MBA0126581.1"/>
    </source>
</evidence>
<gene>
    <name evidence="2" type="ORF">H0B56_13600</name>
</gene>
<keyword evidence="1" id="KW-0378">Hydrolase</keyword>
<dbReference type="SUPFAM" id="SSF55909">
    <property type="entry name" value="Pentein"/>
    <property type="match status" value="1"/>
</dbReference>
<dbReference type="EMBL" id="JACCKD010000004">
    <property type="protein sequence ID" value="MBA0126581.1"/>
    <property type="molecule type" value="Genomic_DNA"/>
</dbReference>
<evidence type="ECO:0000313" key="3">
    <source>
        <dbReference type="Proteomes" id="UP000582974"/>
    </source>
</evidence>
<organism evidence="2 3">
    <name type="scientific">Haloechinothrix aidingensis</name>
    <dbReference type="NCBI Taxonomy" id="2752311"/>
    <lineage>
        <taxon>Bacteria</taxon>
        <taxon>Bacillati</taxon>
        <taxon>Actinomycetota</taxon>
        <taxon>Actinomycetes</taxon>
        <taxon>Pseudonocardiales</taxon>
        <taxon>Pseudonocardiaceae</taxon>
        <taxon>Haloechinothrix</taxon>
    </lineage>
</organism>
<keyword evidence="3" id="KW-1185">Reference proteome</keyword>
<proteinExistence type="predicted"/>
<dbReference type="Proteomes" id="UP000582974">
    <property type="component" value="Unassembled WGS sequence"/>
</dbReference>
<dbReference type="InterPro" id="IPR007466">
    <property type="entry name" value="Peptidyl-Arg-deiminase_porph"/>
</dbReference>
<sequence>MAEPAPGIAGGVADGESPGAGALMPAEWCAHERTWMAFPPPNDTFGDEGSATLRAARRAWAEVARTLVRYEPVTLVAGTGQAGAARSMVPAEVDVVELPIDDAWIRDSGPTFVRDAASASGVAAVDWVFNGWGDQDWAEWERDAHLAGHVTELAGCPARPSPLVTEGGGIHTDGQGTVLLTDTVQLDHRRNPGWTRAEVEAEVHARLGTSAAIWLPRGLSRDYDTFGTRGHVDLLATFLRPGVVAVHTQNDPDHPDHEVSAEAAALLRGSTDARGRQLEVVELPAPEAGYETDGRPTDYSYVNHYVANGVVVLPAFDDPHDEVAADVLRRAYPGRVVERVAAREMFAFGGGVHCITQQQPAPAEGP</sequence>
<dbReference type="RefSeq" id="WP_180893390.1">
    <property type="nucleotide sequence ID" value="NZ_JACCKD010000004.1"/>
</dbReference>
<reference evidence="2 3" key="1">
    <citation type="submission" date="2020-07" db="EMBL/GenBank/DDBJ databases">
        <title>Genome of Haloechinothrix sp.</title>
        <authorList>
            <person name="Tang S.-K."/>
            <person name="Yang L."/>
            <person name="Zhu W.-Y."/>
        </authorList>
    </citation>
    <scope>NUCLEOTIDE SEQUENCE [LARGE SCALE GENOMIC DNA]</scope>
    <source>
        <strain evidence="2 3">YIM 98757</strain>
    </source>
</reference>
<dbReference type="GO" id="GO:0009446">
    <property type="term" value="P:putrescine biosynthetic process"/>
    <property type="evidence" value="ECO:0007669"/>
    <property type="project" value="InterPro"/>
</dbReference>
<evidence type="ECO:0000256" key="1">
    <source>
        <dbReference type="ARBA" id="ARBA00022801"/>
    </source>
</evidence>
<comment type="caution">
    <text evidence="2">The sequence shown here is derived from an EMBL/GenBank/DDBJ whole genome shotgun (WGS) entry which is preliminary data.</text>
</comment>
<dbReference type="PANTHER" id="PTHR31377:SF0">
    <property type="entry name" value="AGMATINE DEIMINASE-RELATED"/>
    <property type="match status" value="1"/>
</dbReference>
<name>A0A838ABH4_9PSEU</name>
<dbReference type="PANTHER" id="PTHR31377">
    <property type="entry name" value="AGMATINE DEIMINASE-RELATED"/>
    <property type="match status" value="1"/>
</dbReference>
<dbReference type="Gene3D" id="3.75.10.10">
    <property type="entry name" value="L-arginine/glycine Amidinotransferase, Chain A"/>
    <property type="match status" value="1"/>
</dbReference>